<evidence type="ECO:0000313" key="4">
    <source>
        <dbReference type="Proteomes" id="UP000266091"/>
    </source>
</evidence>
<protein>
    <submittedName>
        <fullName evidence="3">Sulfurtransferase</fullName>
    </submittedName>
</protein>
<dbReference type="PROSITE" id="PS50206">
    <property type="entry name" value="RHODANESE_3"/>
    <property type="match status" value="1"/>
</dbReference>
<keyword evidence="4" id="KW-1185">Reference proteome</keyword>
<dbReference type="SMART" id="SM00450">
    <property type="entry name" value="RHOD"/>
    <property type="match status" value="1"/>
</dbReference>
<dbReference type="InterPro" id="IPR050229">
    <property type="entry name" value="GlpE_sulfurtransferase"/>
</dbReference>
<dbReference type="GO" id="GO:0016740">
    <property type="term" value="F:transferase activity"/>
    <property type="evidence" value="ECO:0007669"/>
    <property type="project" value="UniProtKB-KW"/>
</dbReference>
<dbReference type="Gene3D" id="3.40.250.10">
    <property type="entry name" value="Rhodanese-like domain"/>
    <property type="match status" value="1"/>
</dbReference>
<dbReference type="PANTHER" id="PTHR43031">
    <property type="entry name" value="FAD-DEPENDENT OXIDOREDUCTASE"/>
    <property type="match status" value="1"/>
</dbReference>
<evidence type="ECO:0000313" key="3">
    <source>
        <dbReference type="EMBL" id="GBO93337.1"/>
    </source>
</evidence>
<evidence type="ECO:0000259" key="2">
    <source>
        <dbReference type="PROSITE" id="PS50206"/>
    </source>
</evidence>
<proteinExistence type="predicted"/>
<feature type="domain" description="Rhodanese" evidence="2">
    <location>
        <begin position="45"/>
        <end position="132"/>
    </location>
</feature>
<sequence>MDFLYRNAALVAIVLISGAMLLWPMLTRKKRGKEVDSTIATELINHKDAQVIDIRSSDDYKAGHIARSRNFPATVIHHHLNEFDKTKPVLLISAAGDAKMVASLLKGMGFASVTVLKGGMKGWREAGLPVVK</sequence>
<reference evidence="3 4" key="1">
    <citation type="journal article" date="2018" name="Int. J. Syst. Evol. Microbiol.">
        <title>Mesosutterella multiformis gen. nov., sp. nov., a member of the family Sutterellaceae and Sutterella megalosphaeroides sp. nov., isolated from human faeces.</title>
        <authorList>
            <person name="Sakamoto M."/>
            <person name="Ikeyama N."/>
            <person name="Kunihiro T."/>
            <person name="Iino T."/>
            <person name="Yuki M."/>
            <person name="Ohkuma M."/>
        </authorList>
    </citation>
    <scope>NUCLEOTIDE SEQUENCE [LARGE SCALE GENOMIC DNA]</scope>
    <source>
        <strain evidence="3 4">4NBBH2</strain>
    </source>
</reference>
<keyword evidence="1" id="KW-0812">Transmembrane</keyword>
<dbReference type="EMBL" id="BGZJ01000001">
    <property type="protein sequence ID" value="GBO93337.1"/>
    <property type="molecule type" value="Genomic_DNA"/>
</dbReference>
<evidence type="ECO:0000256" key="1">
    <source>
        <dbReference type="SAM" id="Phobius"/>
    </source>
</evidence>
<dbReference type="InterPro" id="IPR001763">
    <property type="entry name" value="Rhodanese-like_dom"/>
</dbReference>
<organism evidence="3 4">
    <name type="scientific">Mesosutterella multiformis</name>
    <dbReference type="NCBI Taxonomy" id="2259133"/>
    <lineage>
        <taxon>Bacteria</taxon>
        <taxon>Pseudomonadati</taxon>
        <taxon>Pseudomonadota</taxon>
        <taxon>Betaproteobacteria</taxon>
        <taxon>Burkholderiales</taxon>
        <taxon>Sutterellaceae</taxon>
        <taxon>Mesosutterella</taxon>
    </lineage>
</organism>
<accession>A0A401LK74</accession>
<comment type="caution">
    <text evidence="3">The sequence shown here is derived from an EMBL/GenBank/DDBJ whole genome shotgun (WGS) entry which is preliminary data.</text>
</comment>
<dbReference type="CDD" id="cd00158">
    <property type="entry name" value="RHOD"/>
    <property type="match status" value="1"/>
</dbReference>
<dbReference type="PANTHER" id="PTHR43031:SF18">
    <property type="entry name" value="RHODANESE-RELATED SULFURTRANSFERASES"/>
    <property type="match status" value="1"/>
</dbReference>
<feature type="transmembrane region" description="Helical" evidence="1">
    <location>
        <begin position="6"/>
        <end position="26"/>
    </location>
</feature>
<keyword evidence="3" id="KW-0808">Transferase</keyword>
<name>A0A388SAK6_9BURK</name>
<keyword evidence="1" id="KW-1133">Transmembrane helix</keyword>
<dbReference type="Pfam" id="PF00581">
    <property type="entry name" value="Rhodanese"/>
    <property type="match status" value="1"/>
</dbReference>
<dbReference type="InterPro" id="IPR036873">
    <property type="entry name" value="Rhodanese-like_dom_sf"/>
</dbReference>
<dbReference type="AlphaFoldDB" id="A0A388SAK6"/>
<dbReference type="Proteomes" id="UP000266091">
    <property type="component" value="Unassembled WGS sequence"/>
</dbReference>
<dbReference type="SUPFAM" id="SSF52821">
    <property type="entry name" value="Rhodanese/Cell cycle control phosphatase"/>
    <property type="match status" value="1"/>
</dbReference>
<accession>A0A388SAK6</accession>
<keyword evidence="1" id="KW-0472">Membrane</keyword>
<gene>
    <name evidence="3" type="ORF">MESMUL_06910</name>
</gene>